<protein>
    <submittedName>
        <fullName evidence="2">DUF3429 family protein</fullName>
    </submittedName>
</protein>
<feature type="transmembrane region" description="Helical" evidence="1">
    <location>
        <begin position="125"/>
        <end position="148"/>
    </location>
</feature>
<dbReference type="OrthoDB" id="5297436at2"/>
<keyword evidence="1" id="KW-1133">Transmembrane helix</keyword>
<evidence type="ECO:0000313" key="3">
    <source>
        <dbReference type="Proteomes" id="UP000295554"/>
    </source>
</evidence>
<evidence type="ECO:0000256" key="1">
    <source>
        <dbReference type="SAM" id="Phobius"/>
    </source>
</evidence>
<reference evidence="2 3" key="1">
    <citation type="submission" date="2019-03" db="EMBL/GenBank/DDBJ databases">
        <title>Seongchinamella monodicae gen. nov., sp. nov., a novel member of the Gammaproteobacteria isolated from a tidal mudflat of beach.</title>
        <authorList>
            <person name="Yang H.G."/>
            <person name="Kang J.W."/>
            <person name="Lee S.D."/>
        </authorList>
    </citation>
    <scope>NUCLEOTIDE SEQUENCE [LARGE SCALE GENOMIC DNA]</scope>
    <source>
        <strain evidence="2 3">GH4-78</strain>
    </source>
</reference>
<organism evidence="2 3">
    <name type="scientific">Seongchinamella unica</name>
    <dbReference type="NCBI Taxonomy" id="2547392"/>
    <lineage>
        <taxon>Bacteria</taxon>
        <taxon>Pseudomonadati</taxon>
        <taxon>Pseudomonadota</taxon>
        <taxon>Gammaproteobacteria</taxon>
        <taxon>Cellvibrionales</taxon>
        <taxon>Halieaceae</taxon>
        <taxon>Seongchinamella</taxon>
    </lineage>
</organism>
<dbReference type="Pfam" id="PF11911">
    <property type="entry name" value="DUF3429"/>
    <property type="match status" value="1"/>
</dbReference>
<keyword evidence="3" id="KW-1185">Reference proteome</keyword>
<keyword evidence="1" id="KW-0812">Transmembrane</keyword>
<keyword evidence="1" id="KW-0472">Membrane</keyword>
<dbReference type="RefSeq" id="WP_133210952.1">
    <property type="nucleotide sequence ID" value="NZ_SMSE01000001.1"/>
</dbReference>
<accession>A0A4R5LWW8</accession>
<name>A0A4R5LWW8_9GAMM</name>
<dbReference type="InterPro" id="IPR021836">
    <property type="entry name" value="DUF3429"/>
</dbReference>
<feature type="transmembrane region" description="Helical" evidence="1">
    <location>
        <begin position="12"/>
        <end position="36"/>
    </location>
</feature>
<sequence length="149" mass="16185">MTGRANQCPGKFPAAASGLGRLGLIPFIALTAGAVLCARHRDLFETALAAYSFGILSFLLGAWWGLALIKRHASTLLISNVIFLVVFFSYFLLTTRAYLATSALMFLVLLVVEHRHPMFRPQPAYYARMRVQLSLTAALALLLSAAVAA</sequence>
<feature type="transmembrane region" description="Helical" evidence="1">
    <location>
        <begin position="73"/>
        <end position="91"/>
    </location>
</feature>
<proteinExistence type="predicted"/>
<comment type="caution">
    <text evidence="2">The sequence shown here is derived from an EMBL/GenBank/DDBJ whole genome shotgun (WGS) entry which is preliminary data.</text>
</comment>
<dbReference type="Proteomes" id="UP000295554">
    <property type="component" value="Unassembled WGS sequence"/>
</dbReference>
<dbReference type="EMBL" id="SMSE01000001">
    <property type="protein sequence ID" value="TDG15973.1"/>
    <property type="molecule type" value="Genomic_DNA"/>
</dbReference>
<gene>
    <name evidence="2" type="ORF">E2F43_07035</name>
</gene>
<feature type="transmembrane region" description="Helical" evidence="1">
    <location>
        <begin position="48"/>
        <end position="66"/>
    </location>
</feature>
<dbReference type="AlphaFoldDB" id="A0A4R5LWW8"/>
<evidence type="ECO:0000313" key="2">
    <source>
        <dbReference type="EMBL" id="TDG15973.1"/>
    </source>
</evidence>